<evidence type="ECO:0000313" key="2">
    <source>
        <dbReference type="Proteomes" id="UP000186720"/>
    </source>
</evidence>
<dbReference type="AlphaFoldDB" id="A0A1Q6A5N9"/>
<dbReference type="EMBL" id="MPPL01000001">
    <property type="protein sequence ID" value="OKS89330.1"/>
    <property type="molecule type" value="Genomic_DNA"/>
</dbReference>
<dbReference type="Proteomes" id="UP000186720">
    <property type="component" value="Unassembled WGS sequence"/>
</dbReference>
<gene>
    <name evidence="1" type="ORF">RG47T_4814</name>
</gene>
<sequence>MFIYFRKSIFRADRTIKVYLLLKYLIKAQLIGCTSKRKTI</sequence>
<organism evidence="1 2">
    <name type="scientific">Mucilaginibacter polytrichastri</name>
    <dbReference type="NCBI Taxonomy" id="1302689"/>
    <lineage>
        <taxon>Bacteria</taxon>
        <taxon>Pseudomonadati</taxon>
        <taxon>Bacteroidota</taxon>
        <taxon>Sphingobacteriia</taxon>
        <taxon>Sphingobacteriales</taxon>
        <taxon>Sphingobacteriaceae</taxon>
        <taxon>Mucilaginibacter</taxon>
    </lineage>
</organism>
<keyword evidence="2" id="KW-1185">Reference proteome</keyword>
<protein>
    <submittedName>
        <fullName evidence="1">Uncharacterized protein</fullName>
    </submittedName>
</protein>
<reference evidence="1 2" key="1">
    <citation type="submission" date="2016-11" db="EMBL/GenBank/DDBJ databases">
        <title>Whole Genome Sequencing of Mucilaginibacter polytrichastri RG4-7(T) isolated from the moss sample.</title>
        <authorList>
            <person name="Li Y."/>
        </authorList>
    </citation>
    <scope>NUCLEOTIDE SEQUENCE [LARGE SCALE GENOMIC DNA]</scope>
    <source>
        <strain evidence="1 2">RG4-7</strain>
    </source>
</reference>
<evidence type="ECO:0000313" key="1">
    <source>
        <dbReference type="EMBL" id="OKS89330.1"/>
    </source>
</evidence>
<name>A0A1Q6A5N9_9SPHI</name>
<accession>A0A1Q6A5N9</accession>
<comment type="caution">
    <text evidence="1">The sequence shown here is derived from an EMBL/GenBank/DDBJ whole genome shotgun (WGS) entry which is preliminary data.</text>
</comment>
<proteinExistence type="predicted"/>